<evidence type="ECO:0000313" key="1">
    <source>
        <dbReference type="EMBL" id="MBE1554816.1"/>
    </source>
</evidence>
<dbReference type="AlphaFoldDB" id="A0A927MP70"/>
<dbReference type="NCBIfam" id="TIGR01669">
    <property type="entry name" value="phage_XkdX"/>
    <property type="match status" value="1"/>
</dbReference>
<dbReference type="EMBL" id="JADBEL010000008">
    <property type="protein sequence ID" value="MBE1554816.1"/>
    <property type="molecule type" value="Genomic_DNA"/>
</dbReference>
<name>A0A927MP70_9BACL</name>
<dbReference type="Proteomes" id="UP000658225">
    <property type="component" value="Unassembled WGS sequence"/>
</dbReference>
<dbReference type="InterPro" id="IPR010022">
    <property type="entry name" value="XkdX"/>
</dbReference>
<sequence length="48" mass="5791">MFDSLFESLKYRYHKNWCRKDQLARFVKLGAITPEEYKEIANEAYSAE</sequence>
<organism evidence="1 2">
    <name type="scientific">Sporosarcina limicola</name>
    <dbReference type="NCBI Taxonomy" id="34101"/>
    <lineage>
        <taxon>Bacteria</taxon>
        <taxon>Bacillati</taxon>
        <taxon>Bacillota</taxon>
        <taxon>Bacilli</taxon>
        <taxon>Bacillales</taxon>
        <taxon>Caryophanaceae</taxon>
        <taxon>Sporosarcina</taxon>
    </lineage>
</organism>
<comment type="caution">
    <text evidence="1">The sequence shown here is derived from an EMBL/GenBank/DDBJ whole genome shotgun (WGS) entry which is preliminary data.</text>
</comment>
<dbReference type="Pfam" id="PF09693">
    <property type="entry name" value="Phage_XkdX"/>
    <property type="match status" value="1"/>
</dbReference>
<evidence type="ECO:0000313" key="2">
    <source>
        <dbReference type="Proteomes" id="UP000658225"/>
    </source>
</evidence>
<dbReference type="RefSeq" id="WP_192598564.1">
    <property type="nucleotide sequence ID" value="NZ_JADBEL010000008.1"/>
</dbReference>
<accession>A0A927MP70</accession>
<keyword evidence="2" id="KW-1185">Reference proteome</keyword>
<reference evidence="1" key="1">
    <citation type="submission" date="2020-10" db="EMBL/GenBank/DDBJ databases">
        <title>Genomic Encyclopedia of Type Strains, Phase IV (KMG-IV): sequencing the most valuable type-strain genomes for metagenomic binning, comparative biology and taxonomic classification.</title>
        <authorList>
            <person name="Goeker M."/>
        </authorList>
    </citation>
    <scope>NUCLEOTIDE SEQUENCE</scope>
    <source>
        <strain evidence="1">DSM 13886</strain>
    </source>
</reference>
<proteinExistence type="predicted"/>
<gene>
    <name evidence="1" type="ORF">H4683_001894</name>
</gene>
<protein>
    <submittedName>
        <fullName evidence="1">XkdX family phage protein</fullName>
    </submittedName>
</protein>